<accession>A0A229W3J7</accession>
<dbReference type="InterPro" id="IPR013320">
    <property type="entry name" value="ConA-like_dom_sf"/>
</dbReference>
<dbReference type="Gene3D" id="2.60.120.200">
    <property type="match status" value="1"/>
</dbReference>
<evidence type="ECO:0000313" key="1">
    <source>
        <dbReference type="EMBL" id="KAH1900779.1"/>
    </source>
</evidence>
<comment type="caution">
    <text evidence="1">The sequence shown here is derived from an EMBL/GenBank/DDBJ whole genome shotgun (WGS) entry which is preliminary data.</text>
</comment>
<name>A0A229W3J7_ASPFM</name>
<dbReference type="OMA" id="DVWSKPP"/>
<evidence type="ECO:0000313" key="2">
    <source>
        <dbReference type="Proteomes" id="UP000813423"/>
    </source>
</evidence>
<dbReference type="InterPro" id="IPR009784">
    <property type="entry name" value="DUF1349"/>
</dbReference>
<dbReference type="PANTHER" id="PTHR35332">
    <property type="entry name" value="REGULATION OF ENOLASE PROTEIN 1"/>
    <property type="match status" value="1"/>
</dbReference>
<proteinExistence type="predicted"/>
<sequence>MTQAGFKFVNSSEEVPGNGTLPPEFTIKASPSTDVWSKPPSTERFNAPILCRSLPLKSFKRARVAVNANWQQKYDQGGLILVWTAADGTRKWVKTGIELTHGKPHLSTVTKDRWSDWSLLAIPSGGAAATIEIVREADESLWVYLVEGVQKSPLREVTWCFEEQENVECWVGVYAAKPSSEGGDLVVNFGHLIVDVAE</sequence>
<dbReference type="PANTHER" id="PTHR35332:SF2">
    <property type="entry name" value="REGULATION OF ENOLASE PROTEIN 1"/>
    <property type="match status" value="1"/>
</dbReference>
<organism evidence="1 2">
    <name type="scientific">Aspergillus fumigatus</name>
    <name type="common">Neosartorya fumigata</name>
    <dbReference type="NCBI Taxonomy" id="746128"/>
    <lineage>
        <taxon>Eukaryota</taxon>
        <taxon>Fungi</taxon>
        <taxon>Dikarya</taxon>
        <taxon>Ascomycota</taxon>
        <taxon>Pezizomycotina</taxon>
        <taxon>Eurotiomycetes</taxon>
        <taxon>Eurotiomycetidae</taxon>
        <taxon>Eurotiales</taxon>
        <taxon>Aspergillaceae</taxon>
        <taxon>Aspergillus</taxon>
        <taxon>Aspergillus subgen. Fumigati</taxon>
    </lineage>
</organism>
<dbReference type="SUPFAM" id="SSF49899">
    <property type="entry name" value="Concanavalin A-like lectins/glucanases"/>
    <property type="match status" value="1"/>
</dbReference>
<dbReference type="Proteomes" id="UP000813423">
    <property type="component" value="Unassembled WGS sequence"/>
</dbReference>
<gene>
    <name evidence="1" type="ORF">KXV57_008291</name>
</gene>
<dbReference type="EMBL" id="JAIBSC010000072">
    <property type="protein sequence ID" value="KAH1900779.1"/>
    <property type="molecule type" value="Genomic_DNA"/>
</dbReference>
<reference evidence="1" key="1">
    <citation type="submission" date="2021-08" db="EMBL/GenBank/DDBJ databases">
        <title>Global Aspergillus fumigatus from environmental and clinical sources.</title>
        <authorList>
            <person name="Barber A."/>
            <person name="Sae-Ong T."/>
        </authorList>
    </citation>
    <scope>NUCLEOTIDE SEQUENCE</scope>
    <source>
        <strain evidence="1">NRZ-2016-071</strain>
    </source>
</reference>
<protein>
    <submittedName>
        <fullName evidence="1">Uncharacterized protein</fullName>
    </submittedName>
</protein>
<dbReference type="Pfam" id="PF07081">
    <property type="entry name" value="DUF1349"/>
    <property type="match status" value="1"/>
</dbReference>
<dbReference type="AlphaFoldDB" id="A0A229W3J7"/>